<dbReference type="PANTHER" id="PTHR37305:SF1">
    <property type="entry name" value="MEMBRANE PROTEIN"/>
    <property type="match status" value="1"/>
</dbReference>
<keyword evidence="3" id="KW-1185">Reference proteome</keyword>
<keyword evidence="1" id="KW-1133">Transmembrane helix</keyword>
<organism evidence="2 3">
    <name type="scientific">Methanocella conradii (strain DSM 24694 / JCM 17849 / CGMCC 1.5162 / HZ254)</name>
    <dbReference type="NCBI Taxonomy" id="1041930"/>
    <lineage>
        <taxon>Archaea</taxon>
        <taxon>Methanobacteriati</taxon>
        <taxon>Methanobacteriota</taxon>
        <taxon>Stenosarchaea group</taxon>
        <taxon>Methanomicrobia</taxon>
        <taxon>Methanocellales</taxon>
        <taxon>Methanocellaceae</taxon>
        <taxon>Methanocella</taxon>
    </lineage>
</organism>
<feature type="transmembrane region" description="Helical" evidence="1">
    <location>
        <begin position="256"/>
        <end position="275"/>
    </location>
</feature>
<name>H8I477_METCZ</name>
<protein>
    <submittedName>
        <fullName evidence="2">ABC-type transport system involved in multi-copper enzyme maturation, permease component</fullName>
    </submittedName>
</protein>
<dbReference type="KEGG" id="mez:Mtc_0449"/>
<evidence type="ECO:0000256" key="1">
    <source>
        <dbReference type="SAM" id="Phobius"/>
    </source>
</evidence>
<dbReference type="PANTHER" id="PTHR37305">
    <property type="entry name" value="INTEGRAL MEMBRANE PROTEIN-RELATED"/>
    <property type="match status" value="1"/>
</dbReference>
<sequence>MANLLAIAKKEFVDLLSNHMVLIVIIAMLINIVGNAYDFYVVSSGWRPGARVMYDSNMGVAACNNVFFGITWFGTIIGIILGCSTISSERAGKALSTLTTKPVYRDTIINGKILGALAFLACVMMLFIAFHTSALLILCGSLLAPFLLDYFSRLLFVFLFSMAFVMAFLSLSMLISLLVSDQAFAMILSTLTVYISYEFTTLVSYNLDRILPGYGLGGMLARFSPYSMLWEGGVQDRFMNTGIGAWEAFMEILPDFTRLLLVVTIVLVLSYIVFVRRDIS</sequence>
<dbReference type="GO" id="GO:0005886">
    <property type="term" value="C:plasma membrane"/>
    <property type="evidence" value="ECO:0007669"/>
    <property type="project" value="UniProtKB-SubCell"/>
</dbReference>
<feature type="transmembrane region" description="Helical" evidence="1">
    <location>
        <begin position="183"/>
        <end position="205"/>
    </location>
</feature>
<reference evidence="2 3" key="1">
    <citation type="journal article" date="2012" name="J. Bacteriol.">
        <title>Complete genome sequence of a thermophilic methanogen, Methanocella conradii HZ254, isolated from Chinese rice field soil.</title>
        <authorList>
            <person name="Lu Z."/>
            <person name="Lu Y."/>
        </authorList>
    </citation>
    <scope>NUCLEOTIDE SEQUENCE [LARGE SCALE GENOMIC DNA]</scope>
    <source>
        <strain evidence="3">DSM 24694 / JCM 17849 / CGMCC 1.5162 / HZ254</strain>
    </source>
</reference>
<feature type="transmembrane region" description="Helical" evidence="1">
    <location>
        <begin position="21"/>
        <end position="46"/>
    </location>
</feature>
<dbReference type="GeneID" id="11970334"/>
<keyword evidence="1" id="KW-0472">Membrane</keyword>
<feature type="transmembrane region" description="Helical" evidence="1">
    <location>
        <begin position="66"/>
        <end position="86"/>
    </location>
</feature>
<evidence type="ECO:0000313" key="3">
    <source>
        <dbReference type="Proteomes" id="UP000005233"/>
    </source>
</evidence>
<dbReference type="AlphaFoldDB" id="H8I477"/>
<dbReference type="RefSeq" id="WP_014405055.1">
    <property type="nucleotide sequence ID" value="NC_017034.1"/>
</dbReference>
<dbReference type="GO" id="GO:0140359">
    <property type="term" value="F:ABC-type transporter activity"/>
    <property type="evidence" value="ECO:0007669"/>
    <property type="project" value="InterPro"/>
</dbReference>
<dbReference type="eggNOG" id="arCOG02436">
    <property type="taxonomic scope" value="Archaea"/>
</dbReference>
<dbReference type="Proteomes" id="UP000005233">
    <property type="component" value="Chromosome"/>
</dbReference>
<dbReference type="OrthoDB" id="86287at2157"/>
<feature type="transmembrane region" description="Helical" evidence="1">
    <location>
        <begin position="150"/>
        <end position="171"/>
    </location>
</feature>
<gene>
    <name evidence="2" type="ordered locus">Mtc_0449</name>
</gene>
<evidence type="ECO:0000313" key="2">
    <source>
        <dbReference type="EMBL" id="AFC99216.1"/>
    </source>
</evidence>
<dbReference type="Pfam" id="PF12679">
    <property type="entry name" value="ABC2_membrane_2"/>
    <property type="match status" value="1"/>
</dbReference>
<accession>H8I477</accession>
<keyword evidence="1" id="KW-0812">Transmembrane</keyword>
<feature type="transmembrane region" description="Helical" evidence="1">
    <location>
        <begin position="113"/>
        <end position="144"/>
    </location>
</feature>
<proteinExistence type="predicted"/>
<dbReference type="HOGENOM" id="CLU_996080_0_0_2"/>
<dbReference type="STRING" id="1041930.Mtc_0449"/>
<dbReference type="EMBL" id="CP003243">
    <property type="protein sequence ID" value="AFC99216.1"/>
    <property type="molecule type" value="Genomic_DNA"/>
</dbReference>